<dbReference type="EMBL" id="BARS01003352">
    <property type="protein sequence ID" value="GAF81548.1"/>
    <property type="molecule type" value="Genomic_DNA"/>
</dbReference>
<name>X0SKE5_9ZZZZ</name>
<dbReference type="SUPFAM" id="SSF54001">
    <property type="entry name" value="Cysteine proteinases"/>
    <property type="match status" value="1"/>
</dbReference>
<dbReference type="Gene3D" id="3.90.1720.10">
    <property type="entry name" value="endopeptidase domain like (from Nostoc punctiforme)"/>
    <property type="match status" value="1"/>
</dbReference>
<proteinExistence type="predicted"/>
<evidence type="ECO:0008006" key="2">
    <source>
        <dbReference type="Google" id="ProtNLM"/>
    </source>
</evidence>
<dbReference type="AlphaFoldDB" id="X0SKE5"/>
<organism evidence="1">
    <name type="scientific">marine sediment metagenome</name>
    <dbReference type="NCBI Taxonomy" id="412755"/>
    <lineage>
        <taxon>unclassified sequences</taxon>
        <taxon>metagenomes</taxon>
        <taxon>ecological metagenomes</taxon>
    </lineage>
</organism>
<evidence type="ECO:0000313" key="1">
    <source>
        <dbReference type="EMBL" id="GAF81548.1"/>
    </source>
</evidence>
<accession>X0SKE5</accession>
<reference evidence="1" key="1">
    <citation type="journal article" date="2014" name="Front. Microbiol.">
        <title>High frequency of phylogenetically diverse reductive dehalogenase-homologous genes in deep subseafloor sedimentary metagenomes.</title>
        <authorList>
            <person name="Kawai M."/>
            <person name="Futagami T."/>
            <person name="Toyoda A."/>
            <person name="Takaki Y."/>
            <person name="Nishi S."/>
            <person name="Hori S."/>
            <person name="Arai W."/>
            <person name="Tsubouchi T."/>
            <person name="Morono Y."/>
            <person name="Uchiyama I."/>
            <person name="Ito T."/>
            <person name="Fujiyama A."/>
            <person name="Inagaki F."/>
            <person name="Takami H."/>
        </authorList>
    </citation>
    <scope>NUCLEOTIDE SEQUENCE</scope>
    <source>
        <strain evidence="1">Expedition CK06-06</strain>
    </source>
</reference>
<gene>
    <name evidence="1" type="ORF">S01H1_06495</name>
</gene>
<comment type="caution">
    <text evidence="1">The sequence shown here is derived from an EMBL/GenBank/DDBJ whole genome shotgun (WGS) entry which is preliminary data.</text>
</comment>
<sequence>MTGIRLIDPALDRDASDEQWNLLTTEPWKKWDILNFGEEPSEHVGIYYGDGFVLHAVKERGVVFEPVEFAGPVLYSLRLKS</sequence>
<dbReference type="InterPro" id="IPR038765">
    <property type="entry name" value="Papain-like_cys_pep_sf"/>
</dbReference>
<protein>
    <recommendedName>
        <fullName evidence="2">NlpC/P60 domain-containing protein</fullName>
    </recommendedName>
</protein>